<evidence type="ECO:0000256" key="3">
    <source>
        <dbReference type="ARBA" id="ARBA00023128"/>
    </source>
</evidence>
<name>A0AAV2Z193_9STRA</name>
<accession>A0AAV2Z193</accession>
<dbReference type="InterPro" id="IPR006224">
    <property type="entry name" value="PsdUridine_synth_RluA-like_CS"/>
</dbReference>
<reference evidence="6" key="1">
    <citation type="submission" date="2022-11" db="EMBL/GenBank/DDBJ databases">
        <authorList>
            <person name="Morgan W.R."/>
            <person name="Tartar A."/>
        </authorList>
    </citation>
    <scope>NUCLEOTIDE SEQUENCE</scope>
    <source>
        <strain evidence="6">ARSEF 373</strain>
    </source>
</reference>
<dbReference type="GO" id="GO:0003723">
    <property type="term" value="F:RNA binding"/>
    <property type="evidence" value="ECO:0007669"/>
    <property type="project" value="InterPro"/>
</dbReference>
<protein>
    <recommendedName>
        <fullName evidence="5">Pseudouridine synthase RsuA/RluA-like domain-containing protein</fullName>
    </recommendedName>
</protein>
<dbReference type="InterPro" id="IPR020103">
    <property type="entry name" value="PsdUridine_synth_cat_dom_sf"/>
</dbReference>
<dbReference type="PROSITE" id="PS01129">
    <property type="entry name" value="PSI_RLU"/>
    <property type="match status" value="1"/>
</dbReference>
<keyword evidence="3" id="KW-0496">Mitochondrion</keyword>
<sequence>MARWTQQLRWFRHCIAPKDDRMRLDRWFRQQFPSLPNSFVQSQIRKRKIRVLEVAPATASGNAPTPAFVPTKAQSLLYAGQCVAIDAHLFRTRLQSEWESNKASTHADERAAAMSYADDPVVQDLLTRIMYRDSNFLVVNKPHGLAVQGGSGLERSLGTFLPAIAAHVGGETPRLVHRLDKETSGLLVLARHRLAAAAFAELLQSGRVSKTYRAIVCPVAPNVEIPEQGEITLPIDGKPAHTRFERTRTVTTIAPKKSYELRLFPQSGRKHQLRIHCAEVLRSPILGDRRYGRHNLPEPRNRRDPRVPLRLHLHAERLVFPDPFAPTTIIDVCSRWDGIKTWP</sequence>
<evidence type="ECO:0000256" key="4">
    <source>
        <dbReference type="ARBA" id="ARBA00023235"/>
    </source>
</evidence>
<evidence type="ECO:0000256" key="2">
    <source>
        <dbReference type="ARBA" id="ARBA00010876"/>
    </source>
</evidence>
<dbReference type="Gene3D" id="3.30.2350.10">
    <property type="entry name" value="Pseudouridine synthase"/>
    <property type="match status" value="1"/>
</dbReference>
<dbReference type="PANTHER" id="PTHR21600:SF81">
    <property type="entry name" value="21S RRNA PSEUDOURIDINE(2819) SYNTHASE"/>
    <property type="match status" value="1"/>
</dbReference>
<dbReference type="InterPro" id="IPR006145">
    <property type="entry name" value="PsdUridine_synth_RsuA/RluA"/>
</dbReference>
<evidence type="ECO:0000313" key="7">
    <source>
        <dbReference type="Proteomes" id="UP001146120"/>
    </source>
</evidence>
<dbReference type="InterPro" id="IPR050188">
    <property type="entry name" value="RluA_PseudoU_synthase"/>
</dbReference>
<evidence type="ECO:0000259" key="5">
    <source>
        <dbReference type="Pfam" id="PF00849"/>
    </source>
</evidence>
<keyword evidence="7" id="KW-1185">Reference proteome</keyword>
<proteinExistence type="inferred from homology"/>
<comment type="similarity">
    <text evidence="2">Belongs to the pseudouridine synthase RluA family.</text>
</comment>
<evidence type="ECO:0000256" key="1">
    <source>
        <dbReference type="ARBA" id="ARBA00004173"/>
    </source>
</evidence>
<dbReference type="GO" id="GO:0005739">
    <property type="term" value="C:mitochondrion"/>
    <property type="evidence" value="ECO:0007669"/>
    <property type="project" value="UniProtKB-SubCell"/>
</dbReference>
<dbReference type="CDD" id="cd02869">
    <property type="entry name" value="PseudoU_synth_RluA_like"/>
    <property type="match status" value="1"/>
</dbReference>
<comment type="subcellular location">
    <subcellularLocation>
        <location evidence="1">Mitochondrion</location>
    </subcellularLocation>
</comment>
<dbReference type="PANTHER" id="PTHR21600">
    <property type="entry name" value="MITOCHONDRIAL RNA PSEUDOURIDINE SYNTHASE"/>
    <property type="match status" value="1"/>
</dbReference>
<dbReference type="Pfam" id="PF00849">
    <property type="entry name" value="PseudoU_synth_2"/>
    <property type="match status" value="1"/>
</dbReference>
<gene>
    <name evidence="6" type="ORF">N0F65_004926</name>
</gene>
<evidence type="ECO:0000313" key="6">
    <source>
        <dbReference type="EMBL" id="DAZ98489.1"/>
    </source>
</evidence>
<dbReference type="EMBL" id="DAKRPA010000105">
    <property type="protein sequence ID" value="DAZ98489.1"/>
    <property type="molecule type" value="Genomic_DNA"/>
</dbReference>
<reference evidence="6" key="2">
    <citation type="journal article" date="2023" name="Microbiol Resour">
        <title>Decontamination and Annotation of the Draft Genome Sequence of the Oomycete Lagenidium giganteum ARSEF 373.</title>
        <authorList>
            <person name="Morgan W.R."/>
            <person name="Tartar A."/>
        </authorList>
    </citation>
    <scope>NUCLEOTIDE SEQUENCE</scope>
    <source>
        <strain evidence="6">ARSEF 373</strain>
    </source>
</reference>
<dbReference type="AlphaFoldDB" id="A0AAV2Z193"/>
<comment type="caution">
    <text evidence="6">The sequence shown here is derived from an EMBL/GenBank/DDBJ whole genome shotgun (WGS) entry which is preliminary data.</text>
</comment>
<keyword evidence="4" id="KW-0413">Isomerase</keyword>
<dbReference type="GO" id="GO:0000455">
    <property type="term" value="P:enzyme-directed rRNA pseudouridine synthesis"/>
    <property type="evidence" value="ECO:0007669"/>
    <property type="project" value="TreeGrafter"/>
</dbReference>
<dbReference type="SUPFAM" id="SSF55120">
    <property type="entry name" value="Pseudouridine synthase"/>
    <property type="match status" value="1"/>
</dbReference>
<feature type="domain" description="Pseudouridine synthase RsuA/RluA-like" evidence="5">
    <location>
        <begin position="135"/>
        <end position="278"/>
    </location>
</feature>
<organism evidence="6 7">
    <name type="scientific">Lagenidium giganteum</name>
    <dbReference type="NCBI Taxonomy" id="4803"/>
    <lineage>
        <taxon>Eukaryota</taxon>
        <taxon>Sar</taxon>
        <taxon>Stramenopiles</taxon>
        <taxon>Oomycota</taxon>
        <taxon>Peronosporomycetes</taxon>
        <taxon>Pythiales</taxon>
        <taxon>Pythiaceae</taxon>
    </lineage>
</organism>
<dbReference type="Proteomes" id="UP001146120">
    <property type="component" value="Unassembled WGS sequence"/>
</dbReference>
<dbReference type="GO" id="GO:0009982">
    <property type="term" value="F:pseudouridine synthase activity"/>
    <property type="evidence" value="ECO:0007669"/>
    <property type="project" value="InterPro"/>
</dbReference>